<dbReference type="PANTHER" id="PTHR10491">
    <property type="entry name" value="DTDP-4-DEHYDRORHAMNOSE REDUCTASE"/>
    <property type="match status" value="1"/>
</dbReference>
<evidence type="ECO:0000256" key="3">
    <source>
        <dbReference type="ARBA" id="ARBA00012929"/>
    </source>
</evidence>
<evidence type="ECO:0000313" key="8">
    <source>
        <dbReference type="EMBL" id="SOB96242.1"/>
    </source>
</evidence>
<feature type="domain" description="RmlD-like substrate binding" evidence="7">
    <location>
        <begin position="1"/>
        <end position="286"/>
    </location>
</feature>
<reference evidence="8 9" key="1">
    <citation type="submission" date="2017-08" db="EMBL/GenBank/DDBJ databases">
        <authorList>
            <person name="de Groot N.N."/>
        </authorList>
    </citation>
    <scope>NUCLEOTIDE SEQUENCE [LARGE SCALE GENOMIC DNA]</scope>
    <source>
        <strain evidence="8 9">USBA 352</strain>
    </source>
</reference>
<comment type="catalytic activity">
    <reaction evidence="5 6">
        <text>dTDP-beta-L-rhamnose + NADP(+) = dTDP-4-dehydro-beta-L-rhamnose + NADPH + H(+)</text>
        <dbReference type="Rhea" id="RHEA:21796"/>
        <dbReference type="ChEBI" id="CHEBI:15378"/>
        <dbReference type="ChEBI" id="CHEBI:57510"/>
        <dbReference type="ChEBI" id="CHEBI:57783"/>
        <dbReference type="ChEBI" id="CHEBI:58349"/>
        <dbReference type="ChEBI" id="CHEBI:62830"/>
        <dbReference type="EC" id="1.1.1.133"/>
    </reaction>
</comment>
<protein>
    <recommendedName>
        <fullName evidence="4 6">dTDP-4-dehydrorhamnose reductase</fullName>
        <ecNumber evidence="3 6">1.1.1.133</ecNumber>
    </recommendedName>
</protein>
<accession>A0A285RV43</accession>
<dbReference type="CDD" id="cd05254">
    <property type="entry name" value="dTDP_HR_like_SDR_e"/>
    <property type="match status" value="1"/>
</dbReference>
<dbReference type="Gene3D" id="3.40.50.720">
    <property type="entry name" value="NAD(P)-binding Rossmann-like Domain"/>
    <property type="match status" value="1"/>
</dbReference>
<evidence type="ECO:0000256" key="1">
    <source>
        <dbReference type="ARBA" id="ARBA00004781"/>
    </source>
</evidence>
<dbReference type="STRING" id="538381.GCA_001696535_03368"/>
<organism evidence="8 9">
    <name type="scientific">Stappia indica</name>
    <dbReference type="NCBI Taxonomy" id="538381"/>
    <lineage>
        <taxon>Bacteria</taxon>
        <taxon>Pseudomonadati</taxon>
        <taxon>Pseudomonadota</taxon>
        <taxon>Alphaproteobacteria</taxon>
        <taxon>Hyphomicrobiales</taxon>
        <taxon>Stappiaceae</taxon>
        <taxon>Stappia</taxon>
    </lineage>
</organism>
<comment type="pathway">
    <text evidence="1 6">Carbohydrate biosynthesis; dTDP-L-rhamnose biosynthesis.</text>
</comment>
<dbReference type="AlphaFoldDB" id="A0A285RV43"/>
<dbReference type="OrthoDB" id="9803892at2"/>
<dbReference type="EMBL" id="OBML01000002">
    <property type="protein sequence ID" value="SOB96242.1"/>
    <property type="molecule type" value="Genomic_DNA"/>
</dbReference>
<dbReference type="Proteomes" id="UP000219331">
    <property type="component" value="Unassembled WGS sequence"/>
</dbReference>
<keyword evidence="6" id="KW-0560">Oxidoreductase</keyword>
<dbReference type="Gene3D" id="3.90.25.10">
    <property type="entry name" value="UDP-galactose 4-epimerase, domain 1"/>
    <property type="match status" value="1"/>
</dbReference>
<dbReference type="InterPro" id="IPR005913">
    <property type="entry name" value="dTDP_dehydrorham_reduct"/>
</dbReference>
<dbReference type="PANTHER" id="PTHR10491:SF4">
    <property type="entry name" value="METHIONINE ADENOSYLTRANSFERASE 2 SUBUNIT BETA"/>
    <property type="match status" value="1"/>
</dbReference>
<dbReference type="UniPathway" id="UPA00124"/>
<comment type="cofactor">
    <cofactor evidence="6">
        <name>Mg(2+)</name>
        <dbReference type="ChEBI" id="CHEBI:18420"/>
    </cofactor>
    <text evidence="6">Binds 1 Mg(2+) ion per monomer.</text>
</comment>
<gene>
    <name evidence="8" type="ORF">SAMN05421512_102141</name>
</gene>
<dbReference type="GO" id="GO:0019305">
    <property type="term" value="P:dTDP-rhamnose biosynthetic process"/>
    <property type="evidence" value="ECO:0007669"/>
    <property type="project" value="UniProtKB-UniPathway"/>
</dbReference>
<comment type="function">
    <text evidence="6">Catalyzes the reduction of dTDP-6-deoxy-L-lyxo-4-hexulose to yield dTDP-L-rhamnose.</text>
</comment>
<keyword evidence="6" id="KW-0521">NADP</keyword>
<dbReference type="RefSeq" id="WP_097173944.1">
    <property type="nucleotide sequence ID" value="NZ_OBML01000002.1"/>
</dbReference>
<evidence type="ECO:0000256" key="4">
    <source>
        <dbReference type="ARBA" id="ARBA00017099"/>
    </source>
</evidence>
<comment type="similarity">
    <text evidence="2 6">Belongs to the dTDP-4-dehydrorhamnose reductase family.</text>
</comment>
<dbReference type="SUPFAM" id="SSF51735">
    <property type="entry name" value="NAD(P)-binding Rossmann-fold domains"/>
    <property type="match status" value="1"/>
</dbReference>
<evidence type="ECO:0000256" key="6">
    <source>
        <dbReference type="RuleBase" id="RU364082"/>
    </source>
</evidence>
<sequence>MKTILLGPGGQLGTDIRRANEAAGSVLDIVPVGRDRLDLADFDRVRELLSTADFDVLVNCSSYHKTDEVEGNAQQAFAINAHLVALLAELAQAKSARFVHVSTDYVFGGQDKREPLDEGDARAPVNVYGASKAMGEDLARLACDNTLILRVASLFGVAGASGKGGNFVETMIRFGRERGHLRVVADQHMSPTSTQDIAAALLTMLRDEVPAGIWHVVNSGATTWHGFAEEIIRRSGTEASVEAIPSSEFPTPARRPAYSVLSNEKLAAAIGAPRPWQDALDAYLAEKGYRA</sequence>
<evidence type="ECO:0000313" key="9">
    <source>
        <dbReference type="Proteomes" id="UP000219331"/>
    </source>
</evidence>
<dbReference type="NCBIfam" id="TIGR01214">
    <property type="entry name" value="rmlD"/>
    <property type="match status" value="1"/>
</dbReference>
<dbReference type="EC" id="1.1.1.133" evidence="3 6"/>
<evidence type="ECO:0000256" key="5">
    <source>
        <dbReference type="ARBA" id="ARBA00048200"/>
    </source>
</evidence>
<evidence type="ECO:0000256" key="2">
    <source>
        <dbReference type="ARBA" id="ARBA00010944"/>
    </source>
</evidence>
<dbReference type="Pfam" id="PF04321">
    <property type="entry name" value="RmlD_sub_bind"/>
    <property type="match status" value="1"/>
</dbReference>
<dbReference type="InterPro" id="IPR029903">
    <property type="entry name" value="RmlD-like-bd"/>
</dbReference>
<evidence type="ECO:0000259" key="7">
    <source>
        <dbReference type="Pfam" id="PF04321"/>
    </source>
</evidence>
<dbReference type="GO" id="GO:0008831">
    <property type="term" value="F:dTDP-4-dehydrorhamnose reductase activity"/>
    <property type="evidence" value="ECO:0007669"/>
    <property type="project" value="UniProtKB-EC"/>
</dbReference>
<keyword evidence="9" id="KW-1185">Reference proteome</keyword>
<dbReference type="InterPro" id="IPR036291">
    <property type="entry name" value="NAD(P)-bd_dom_sf"/>
</dbReference>
<proteinExistence type="inferred from homology"/>
<name>A0A285RV43_9HYPH</name>